<organism evidence="2 3">
    <name type="scientific">Clytia hemisphaerica</name>
    <dbReference type="NCBI Taxonomy" id="252671"/>
    <lineage>
        <taxon>Eukaryota</taxon>
        <taxon>Metazoa</taxon>
        <taxon>Cnidaria</taxon>
        <taxon>Hydrozoa</taxon>
        <taxon>Hydroidolina</taxon>
        <taxon>Leptothecata</taxon>
        <taxon>Obeliida</taxon>
        <taxon>Clytiidae</taxon>
        <taxon>Clytia</taxon>
    </lineage>
</organism>
<feature type="region of interest" description="Disordered" evidence="1">
    <location>
        <begin position="539"/>
        <end position="613"/>
    </location>
</feature>
<sequence length="690" mass="78507">METLSISPNPYGTYPYQWPTNKGRITFILKRLTPEFFKEDRTILKIENSDFQNILEIQMVAGSHRVRVSQGHLAIHQTPHLKKFKLHQINISLIAIGEGSLKMLFYFDGDYQGEINNIQTSVQDVGILMGGQLAAENIIFQDLQIYASEKIQVGLEEEIIGEIPFQWPPRDGYLSFKFMQFNQDWTNQTSRSLLTIKHPTNIHIPEQLIARLTPSSDKTAILSILEFLKTLKEGTEVLPTNSPIPKDDDFHRVNITYQSNLDGKITIEVLLNGHSPTTFTKSDMYRYYGLNIFTGDATGFTIKDLQYHSQRIINPSEKQLLGYLPFKWPPKHGFIRFNVKRIKNHVMYLGNQSEILTIGGYSGGERNRFVKYLVFALNQWTHQLDLIMWNENGKKMILNTMANADSSNSGQGHAKGHASFVDGSIGHGSGGHEIERNRRDITRTLMDDEDFIGDSKATGQGSWSQDKGISEGLLDDYMDSEIQDAVEGDYEEMGSNHDDIEDTDEHRKAVTKSDFGFENQDQSSNAVNIFYDKQEVNNNLDEESDTSETQSTNNNFSHQHDHQQRRQRRMATGLQGSDGSETSTEKSTELHGSETSSISSTMPSDTNNDDECQPSIKRCIETKYFKSVEIRFNNIAVNGSTKYEVYFNNQEIFKGSLRRFGERQNDTQIYSAFESPATITVIEDLIYSGE</sequence>
<evidence type="ECO:0000256" key="1">
    <source>
        <dbReference type="SAM" id="MobiDB-lite"/>
    </source>
</evidence>
<feature type="compositionally biased region" description="Polar residues" evidence="1">
    <location>
        <begin position="547"/>
        <end position="557"/>
    </location>
</feature>
<keyword evidence="3" id="KW-1185">Reference proteome</keyword>
<evidence type="ECO:0000313" key="3">
    <source>
        <dbReference type="Proteomes" id="UP000594262"/>
    </source>
</evidence>
<dbReference type="AlphaFoldDB" id="A0A7M5XD02"/>
<evidence type="ECO:0000313" key="2">
    <source>
        <dbReference type="EnsemblMetazoa" id="CLYHEMP020191.1"/>
    </source>
</evidence>
<accession>A0A7M5XD02</accession>
<feature type="region of interest" description="Disordered" evidence="1">
    <location>
        <begin position="405"/>
        <end position="437"/>
    </location>
</feature>
<proteinExistence type="predicted"/>
<feature type="region of interest" description="Disordered" evidence="1">
    <location>
        <begin position="451"/>
        <end position="470"/>
    </location>
</feature>
<feature type="compositionally biased region" description="Polar residues" evidence="1">
    <location>
        <begin position="457"/>
        <end position="467"/>
    </location>
</feature>
<feature type="compositionally biased region" description="Low complexity" evidence="1">
    <location>
        <begin position="593"/>
        <end position="606"/>
    </location>
</feature>
<reference evidence="2" key="1">
    <citation type="submission" date="2021-01" db="UniProtKB">
        <authorList>
            <consortium name="EnsemblMetazoa"/>
        </authorList>
    </citation>
    <scope>IDENTIFICATION</scope>
</reference>
<protein>
    <submittedName>
        <fullName evidence="2">Uncharacterized protein</fullName>
    </submittedName>
</protein>
<dbReference type="EnsemblMetazoa" id="CLYHEMT020191.1">
    <property type="protein sequence ID" value="CLYHEMP020191.1"/>
    <property type="gene ID" value="CLYHEMG020191"/>
</dbReference>
<feature type="compositionally biased region" description="Basic and acidic residues" evidence="1">
    <location>
        <begin position="583"/>
        <end position="592"/>
    </location>
</feature>
<name>A0A7M5XD02_9CNID</name>
<dbReference type="Proteomes" id="UP000594262">
    <property type="component" value="Unplaced"/>
</dbReference>